<accession>A0A541BNY2</accession>
<dbReference type="OrthoDB" id="4540215at2"/>
<dbReference type="AlphaFoldDB" id="A0A541BNY2"/>
<dbReference type="EMBL" id="VIGH01000002">
    <property type="protein sequence ID" value="TQF74047.1"/>
    <property type="molecule type" value="Genomic_DNA"/>
</dbReference>
<comment type="caution">
    <text evidence="2">The sequence shown here is derived from an EMBL/GenBank/DDBJ whole genome shotgun (WGS) entry which is preliminary data.</text>
</comment>
<sequence>MNASKTGLRRGLQIASVGAAAAVAVGLFSVGAANADTLVPLPDGSITETLTDGTVVKITRTGESANVSPSLGATPLHRNVWVSGSTKVELIGPNADGGKIEPGYVVGCQLTLGGKAGADSGIGSNYAGDKTTQSGKGSGTVSIGPGQAVNYKLLDLEAPDAFGSESHSGANAFKGKGGSVTWADETIAVNGCAGYAQARSYVKVTANTKNVNSIVTLWGQPFSIG</sequence>
<dbReference type="Gene3D" id="2.60.40.1650">
    <property type="entry name" value="Porin MspA (Ig-like beta-sandwich domain)"/>
    <property type="match status" value="2"/>
</dbReference>
<dbReference type="InterPro" id="IPR015286">
    <property type="entry name" value="Porin_fam_mycobact-type"/>
</dbReference>
<reference evidence="2 3" key="1">
    <citation type="submission" date="2019-06" db="EMBL/GenBank/DDBJ databases">
        <title>Rhodococcus spaelei sp. nov., isolated from a cave.</title>
        <authorList>
            <person name="Lee S.D."/>
        </authorList>
    </citation>
    <scope>NUCLEOTIDE SEQUENCE [LARGE SCALE GENOMIC DNA]</scope>
    <source>
        <strain evidence="2 3">C9-5</strain>
    </source>
</reference>
<keyword evidence="1" id="KW-0732">Signal</keyword>
<feature type="chain" id="PRO_5021865272" evidence="1">
    <location>
        <begin position="36"/>
        <end position="225"/>
    </location>
</feature>
<dbReference type="Proteomes" id="UP000316256">
    <property type="component" value="Unassembled WGS sequence"/>
</dbReference>
<evidence type="ECO:0000313" key="3">
    <source>
        <dbReference type="Proteomes" id="UP000316256"/>
    </source>
</evidence>
<evidence type="ECO:0000256" key="1">
    <source>
        <dbReference type="SAM" id="SignalP"/>
    </source>
</evidence>
<name>A0A541BNY2_9NOCA</name>
<protein>
    <submittedName>
        <fullName evidence="2">MspA family porin</fullName>
    </submittedName>
</protein>
<dbReference type="Pfam" id="PF09203">
    <property type="entry name" value="MspA"/>
    <property type="match status" value="1"/>
</dbReference>
<proteinExistence type="predicted"/>
<dbReference type="RefSeq" id="WP_142095805.1">
    <property type="nucleotide sequence ID" value="NZ_VIGH01000002.1"/>
</dbReference>
<organism evidence="2 3">
    <name type="scientific">Rhodococcus spelaei</name>
    <dbReference type="NCBI Taxonomy" id="2546320"/>
    <lineage>
        <taxon>Bacteria</taxon>
        <taxon>Bacillati</taxon>
        <taxon>Actinomycetota</taxon>
        <taxon>Actinomycetes</taxon>
        <taxon>Mycobacteriales</taxon>
        <taxon>Nocardiaceae</taxon>
        <taxon>Rhodococcus</taxon>
    </lineage>
</organism>
<keyword evidence="3" id="KW-1185">Reference proteome</keyword>
<gene>
    <name evidence="2" type="ORF">FK531_05130</name>
</gene>
<evidence type="ECO:0000313" key="2">
    <source>
        <dbReference type="EMBL" id="TQF74047.1"/>
    </source>
</evidence>
<feature type="signal peptide" evidence="1">
    <location>
        <begin position="1"/>
        <end position="35"/>
    </location>
</feature>